<dbReference type="PATRIC" id="fig|595434.4.peg.1641"/>
<reference evidence="1" key="1">
    <citation type="submission" date="2015-05" db="EMBL/GenBank/DDBJ databases">
        <title>Permanent draft genome of Rhodopirellula islandicus K833.</title>
        <authorList>
            <person name="Kizina J."/>
            <person name="Richter M."/>
            <person name="Glockner F.O."/>
            <person name="Harder J."/>
        </authorList>
    </citation>
    <scope>NUCLEOTIDE SEQUENCE [LARGE SCALE GENOMIC DNA]</scope>
    <source>
        <strain evidence="1">K833</strain>
    </source>
</reference>
<organism evidence="1 2">
    <name type="scientific">Rhodopirellula islandica</name>
    <dbReference type="NCBI Taxonomy" id="595434"/>
    <lineage>
        <taxon>Bacteria</taxon>
        <taxon>Pseudomonadati</taxon>
        <taxon>Planctomycetota</taxon>
        <taxon>Planctomycetia</taxon>
        <taxon>Pirellulales</taxon>
        <taxon>Pirellulaceae</taxon>
        <taxon>Rhodopirellula</taxon>
    </lineage>
</organism>
<name>A0A0J1BIY1_RHOIS</name>
<gene>
    <name evidence="1" type="ORF">RISK_001722</name>
</gene>
<dbReference type="Proteomes" id="UP000036367">
    <property type="component" value="Unassembled WGS sequence"/>
</dbReference>
<sequence>MGLADASGFHVDGLGRPSYGGFVCRDSMKKHGDRMAAVLFVIGNLLGAMPQVSS</sequence>
<evidence type="ECO:0000313" key="2">
    <source>
        <dbReference type="Proteomes" id="UP000036367"/>
    </source>
</evidence>
<dbReference type="EMBL" id="LECT01000015">
    <property type="protein sequence ID" value="KLU06511.1"/>
    <property type="molecule type" value="Genomic_DNA"/>
</dbReference>
<keyword evidence="2" id="KW-1185">Reference proteome</keyword>
<comment type="caution">
    <text evidence="1">The sequence shown here is derived from an EMBL/GenBank/DDBJ whole genome shotgun (WGS) entry which is preliminary data.</text>
</comment>
<dbReference type="AlphaFoldDB" id="A0A0J1BIY1"/>
<accession>A0A0J1BIY1</accession>
<evidence type="ECO:0000313" key="1">
    <source>
        <dbReference type="EMBL" id="KLU06511.1"/>
    </source>
</evidence>
<proteinExistence type="predicted"/>
<protein>
    <submittedName>
        <fullName evidence="1">Uncharacterized protein</fullName>
    </submittedName>
</protein>